<evidence type="ECO:0000256" key="2">
    <source>
        <dbReference type="ARBA" id="ARBA00004651"/>
    </source>
</evidence>
<keyword evidence="8" id="KW-0249">Electron transport</keyword>
<dbReference type="InterPro" id="IPR036761">
    <property type="entry name" value="TTHA0802/YceI-like_sf"/>
</dbReference>
<comment type="subcellular location">
    <subcellularLocation>
        <location evidence="2">Cell membrane</location>
        <topology evidence="2">Multi-pass membrane protein</topology>
    </subcellularLocation>
</comment>
<reference evidence="15 16" key="1">
    <citation type="submission" date="2019-04" db="EMBL/GenBank/DDBJ databases">
        <title>Draft genome sequence of Gemmobacter aestuarii sp. nov.</title>
        <authorList>
            <person name="Hameed A."/>
            <person name="Lin S.-Y."/>
            <person name="Shahina M."/>
            <person name="Lai W.-A."/>
            <person name="Young C.-C."/>
        </authorList>
    </citation>
    <scope>NUCLEOTIDE SEQUENCE [LARGE SCALE GENOMIC DNA]</scope>
    <source>
        <strain evidence="15 16">CC-PW-75</strain>
    </source>
</reference>
<sequence length="403" mass="42456">MSLSNSRQRYGLVARSLHWLTAILILSAIPLGLYANSLPYDTSEALAAKARVFSLHKTIGVAAFLVALARIAWAVVQPRPAPLHPDRRAESWLAEVVHWSLYLSLVVVPLSGWVHHAATTGFAPILWPFGDDLPFVPESPAVAEAAGAVHWLFTKVLAASILLHVAGALKHAMVDRDATLARMLTGREAGADGPRHGRGAPVIAAVTFAALTAAALSLPQGADAIGRALEASPAATETATAAGNWQVVEGALSFGVRQMGAEVTGTLPEWTADITFDPDRDTGNRVAVSIDTTRLTLGSVTDQAKGGDFFDVAAHPIARFEADILRTGDGTGDGYEAAGTLTLRGVAVPVVLPFTLTIEGDLARMTGQATLDRRDFGMGASYTDEETVGFSVIVSVDLTATRR</sequence>
<evidence type="ECO:0000313" key="15">
    <source>
        <dbReference type="EMBL" id="THD84373.1"/>
    </source>
</evidence>
<evidence type="ECO:0000256" key="12">
    <source>
        <dbReference type="ARBA" id="ARBA00037975"/>
    </source>
</evidence>
<dbReference type="GO" id="GO:0022904">
    <property type="term" value="P:respiratory electron transport chain"/>
    <property type="evidence" value="ECO:0007669"/>
    <property type="project" value="InterPro"/>
</dbReference>
<protein>
    <submittedName>
        <fullName evidence="15">Cytochrome</fullName>
    </submittedName>
</protein>
<keyword evidence="16" id="KW-1185">Reference proteome</keyword>
<feature type="transmembrane region" description="Helical" evidence="13">
    <location>
        <begin position="12"/>
        <end position="35"/>
    </location>
</feature>
<dbReference type="GO" id="GO:0046872">
    <property type="term" value="F:metal ion binding"/>
    <property type="evidence" value="ECO:0007669"/>
    <property type="project" value="UniProtKB-KW"/>
</dbReference>
<dbReference type="PANTHER" id="PTHR30529">
    <property type="entry name" value="CYTOCHROME B561"/>
    <property type="match status" value="1"/>
</dbReference>
<dbReference type="EMBL" id="SSND01000001">
    <property type="protein sequence ID" value="THD84373.1"/>
    <property type="molecule type" value="Genomic_DNA"/>
</dbReference>
<evidence type="ECO:0000256" key="7">
    <source>
        <dbReference type="ARBA" id="ARBA00022723"/>
    </source>
</evidence>
<dbReference type="Pfam" id="PF01292">
    <property type="entry name" value="Ni_hydr_CYTB"/>
    <property type="match status" value="1"/>
</dbReference>
<dbReference type="GO" id="GO:0020037">
    <property type="term" value="F:heme binding"/>
    <property type="evidence" value="ECO:0007669"/>
    <property type="project" value="TreeGrafter"/>
</dbReference>
<comment type="cofactor">
    <cofactor evidence="1">
        <name>heme b</name>
        <dbReference type="ChEBI" id="CHEBI:60344"/>
    </cofactor>
</comment>
<keyword evidence="7" id="KW-0479">Metal-binding</keyword>
<accession>A0A4S3MQT3</accession>
<feature type="domain" description="Lipid/polyisoprenoid-binding YceI-like" evidence="14">
    <location>
        <begin position="244"/>
        <end position="401"/>
    </location>
</feature>
<evidence type="ECO:0000256" key="3">
    <source>
        <dbReference type="ARBA" id="ARBA00022448"/>
    </source>
</evidence>
<dbReference type="InterPro" id="IPR007372">
    <property type="entry name" value="Lipid/polyisoprenoid-bd_YceI"/>
</dbReference>
<dbReference type="AlphaFoldDB" id="A0A4S3MQT3"/>
<dbReference type="SUPFAM" id="SSF81342">
    <property type="entry name" value="Transmembrane di-heme cytochromes"/>
    <property type="match status" value="1"/>
</dbReference>
<dbReference type="SMART" id="SM00867">
    <property type="entry name" value="YceI"/>
    <property type="match status" value="1"/>
</dbReference>
<evidence type="ECO:0000256" key="13">
    <source>
        <dbReference type="SAM" id="Phobius"/>
    </source>
</evidence>
<proteinExistence type="inferred from homology"/>
<dbReference type="InterPro" id="IPR052168">
    <property type="entry name" value="Cytochrome_b561_oxidase"/>
</dbReference>
<keyword evidence="10" id="KW-0408">Iron</keyword>
<keyword evidence="9 13" id="KW-1133">Transmembrane helix</keyword>
<keyword evidence="11 13" id="KW-0472">Membrane</keyword>
<feature type="transmembrane region" description="Helical" evidence="13">
    <location>
        <begin position="96"/>
        <end position="114"/>
    </location>
</feature>
<comment type="caution">
    <text evidence="15">The sequence shown here is derived from an EMBL/GenBank/DDBJ whole genome shotgun (WGS) entry which is preliminary data.</text>
</comment>
<evidence type="ECO:0000256" key="5">
    <source>
        <dbReference type="ARBA" id="ARBA00022617"/>
    </source>
</evidence>
<evidence type="ECO:0000256" key="9">
    <source>
        <dbReference type="ARBA" id="ARBA00022989"/>
    </source>
</evidence>
<feature type="transmembrane region" description="Helical" evidence="13">
    <location>
        <begin position="55"/>
        <end position="76"/>
    </location>
</feature>
<evidence type="ECO:0000256" key="4">
    <source>
        <dbReference type="ARBA" id="ARBA00022475"/>
    </source>
</evidence>
<comment type="similarity">
    <text evidence="12">Belongs to the cytochrome b561 family.</text>
</comment>
<keyword evidence="5" id="KW-0349">Heme</keyword>
<dbReference type="RefSeq" id="WP_136392754.1">
    <property type="nucleotide sequence ID" value="NZ_SSND01000001.1"/>
</dbReference>
<dbReference type="GO" id="GO:0009055">
    <property type="term" value="F:electron transfer activity"/>
    <property type="evidence" value="ECO:0007669"/>
    <property type="project" value="InterPro"/>
</dbReference>
<dbReference type="SUPFAM" id="SSF101874">
    <property type="entry name" value="YceI-like"/>
    <property type="match status" value="1"/>
</dbReference>
<dbReference type="Pfam" id="PF04264">
    <property type="entry name" value="YceI"/>
    <property type="match status" value="1"/>
</dbReference>
<keyword evidence="4" id="KW-1003">Cell membrane</keyword>
<dbReference type="InterPro" id="IPR011577">
    <property type="entry name" value="Cyt_b561_bac/Ni-Hgenase"/>
</dbReference>
<evidence type="ECO:0000256" key="11">
    <source>
        <dbReference type="ARBA" id="ARBA00023136"/>
    </source>
</evidence>
<keyword evidence="3" id="KW-0813">Transport</keyword>
<dbReference type="PANTHER" id="PTHR30529:SF7">
    <property type="entry name" value="CYTOCHROME B561 BACTERIAL_NI-HYDROGENASE DOMAIN-CONTAINING PROTEIN"/>
    <property type="match status" value="1"/>
</dbReference>
<dbReference type="Proteomes" id="UP000309450">
    <property type="component" value="Unassembled WGS sequence"/>
</dbReference>
<gene>
    <name evidence="15" type="ORF">E7811_01050</name>
</gene>
<dbReference type="Gene3D" id="2.40.128.110">
    <property type="entry name" value="Lipid/polyisoprenoid-binding, YceI-like"/>
    <property type="match status" value="1"/>
</dbReference>
<dbReference type="InterPro" id="IPR016174">
    <property type="entry name" value="Di-haem_cyt_TM"/>
</dbReference>
<evidence type="ECO:0000256" key="1">
    <source>
        <dbReference type="ARBA" id="ARBA00001970"/>
    </source>
</evidence>
<dbReference type="Gene3D" id="1.20.950.20">
    <property type="entry name" value="Transmembrane di-heme cytochromes, Chain C"/>
    <property type="match status" value="1"/>
</dbReference>
<evidence type="ECO:0000313" key="16">
    <source>
        <dbReference type="Proteomes" id="UP000309450"/>
    </source>
</evidence>
<evidence type="ECO:0000256" key="10">
    <source>
        <dbReference type="ARBA" id="ARBA00023004"/>
    </source>
</evidence>
<evidence type="ECO:0000256" key="8">
    <source>
        <dbReference type="ARBA" id="ARBA00022982"/>
    </source>
</evidence>
<dbReference type="GO" id="GO:0005886">
    <property type="term" value="C:plasma membrane"/>
    <property type="evidence" value="ECO:0007669"/>
    <property type="project" value="UniProtKB-SubCell"/>
</dbReference>
<name>A0A4S3MQT3_9RHOB</name>
<evidence type="ECO:0000259" key="14">
    <source>
        <dbReference type="SMART" id="SM00867"/>
    </source>
</evidence>
<evidence type="ECO:0000256" key="6">
    <source>
        <dbReference type="ARBA" id="ARBA00022692"/>
    </source>
</evidence>
<keyword evidence="6 13" id="KW-0812">Transmembrane</keyword>
<dbReference type="OrthoDB" id="1247465at2"/>
<organism evidence="15 16">
    <name type="scientific">Aliigemmobacter aestuarii</name>
    <dbReference type="NCBI Taxonomy" id="1445661"/>
    <lineage>
        <taxon>Bacteria</taxon>
        <taxon>Pseudomonadati</taxon>
        <taxon>Pseudomonadota</taxon>
        <taxon>Alphaproteobacteria</taxon>
        <taxon>Rhodobacterales</taxon>
        <taxon>Paracoccaceae</taxon>
        <taxon>Aliigemmobacter</taxon>
    </lineage>
</organism>